<feature type="compositionally biased region" description="Low complexity" evidence="2">
    <location>
        <begin position="602"/>
        <end position="615"/>
    </location>
</feature>
<name>A0ABR3YU58_9PEZI</name>
<evidence type="ECO:0000313" key="5">
    <source>
        <dbReference type="Proteomes" id="UP001583186"/>
    </source>
</evidence>
<protein>
    <recommendedName>
        <fullName evidence="3">Zn(2)-C6 fungal-type domain-containing protein</fullName>
    </recommendedName>
</protein>
<reference evidence="4 5" key="1">
    <citation type="journal article" date="2024" name="IMA Fungus">
        <title>IMA Genome - F19 : A genome assembly and annotation guide to empower mycologists, including annotated draft genome sequences of Ceratocystis pirilliformis, Diaporthe australafricana, Fusarium ophioides, Paecilomyces lecythidis, and Sporothrix stenoceras.</title>
        <authorList>
            <person name="Aylward J."/>
            <person name="Wilson A.M."/>
            <person name="Visagie C.M."/>
            <person name="Spraker J."/>
            <person name="Barnes I."/>
            <person name="Buitendag C."/>
            <person name="Ceriani C."/>
            <person name="Del Mar Angel L."/>
            <person name="du Plessis D."/>
            <person name="Fuchs T."/>
            <person name="Gasser K."/>
            <person name="Kramer D."/>
            <person name="Li W."/>
            <person name="Munsamy K."/>
            <person name="Piso A."/>
            <person name="Price J.L."/>
            <person name="Sonnekus B."/>
            <person name="Thomas C."/>
            <person name="van der Nest A."/>
            <person name="van Dijk A."/>
            <person name="van Heerden A."/>
            <person name="van Vuuren N."/>
            <person name="Yilmaz N."/>
            <person name="Duong T.A."/>
            <person name="van der Merwe N.A."/>
            <person name="Wingfield M.J."/>
            <person name="Wingfield B.D."/>
        </authorList>
    </citation>
    <scope>NUCLEOTIDE SEQUENCE [LARGE SCALE GENOMIC DNA]</scope>
    <source>
        <strain evidence="4 5">CMW 5346</strain>
    </source>
</reference>
<dbReference type="PANTHER" id="PTHR37540">
    <property type="entry name" value="TRANSCRIPTION FACTOR (ACR-2), PUTATIVE-RELATED-RELATED"/>
    <property type="match status" value="1"/>
</dbReference>
<feature type="domain" description="Zn(2)-C6 fungal-type" evidence="3">
    <location>
        <begin position="16"/>
        <end position="47"/>
    </location>
</feature>
<evidence type="ECO:0000313" key="4">
    <source>
        <dbReference type="EMBL" id="KAL1891427.1"/>
    </source>
</evidence>
<feature type="region of interest" description="Disordered" evidence="2">
    <location>
        <begin position="176"/>
        <end position="199"/>
    </location>
</feature>
<proteinExistence type="predicted"/>
<evidence type="ECO:0000259" key="3">
    <source>
        <dbReference type="PROSITE" id="PS50048"/>
    </source>
</evidence>
<dbReference type="CDD" id="cd00067">
    <property type="entry name" value="GAL4"/>
    <property type="match status" value="1"/>
</dbReference>
<feature type="compositionally biased region" description="Low complexity" evidence="2">
    <location>
        <begin position="884"/>
        <end position="893"/>
    </location>
</feature>
<evidence type="ECO:0000256" key="2">
    <source>
        <dbReference type="SAM" id="MobiDB-lite"/>
    </source>
</evidence>
<feature type="region of interest" description="Disordered" evidence="2">
    <location>
        <begin position="593"/>
        <end position="616"/>
    </location>
</feature>
<accession>A0ABR3YU58</accession>
<feature type="region of interest" description="Disordered" evidence="2">
    <location>
        <begin position="865"/>
        <end position="896"/>
    </location>
</feature>
<dbReference type="SMART" id="SM00066">
    <property type="entry name" value="GAL4"/>
    <property type="match status" value="1"/>
</dbReference>
<dbReference type="Pfam" id="PF11951">
    <property type="entry name" value="Fungal_trans_2"/>
    <property type="match status" value="1"/>
</dbReference>
<feature type="compositionally biased region" description="Low complexity" evidence="2">
    <location>
        <begin position="697"/>
        <end position="710"/>
    </location>
</feature>
<dbReference type="SUPFAM" id="SSF57701">
    <property type="entry name" value="Zn2/Cys6 DNA-binding domain"/>
    <property type="match status" value="1"/>
</dbReference>
<feature type="compositionally biased region" description="Polar residues" evidence="2">
    <location>
        <begin position="635"/>
        <end position="664"/>
    </location>
</feature>
<dbReference type="PROSITE" id="PS50048">
    <property type="entry name" value="ZN2_CY6_FUNGAL_2"/>
    <property type="match status" value="1"/>
</dbReference>
<evidence type="ECO:0000256" key="1">
    <source>
        <dbReference type="ARBA" id="ARBA00023242"/>
    </source>
</evidence>
<feature type="region of interest" description="Disordered" evidence="2">
    <location>
        <begin position="635"/>
        <end position="751"/>
    </location>
</feature>
<feature type="compositionally biased region" description="Low complexity" evidence="2">
    <location>
        <begin position="868"/>
        <end position="877"/>
    </location>
</feature>
<dbReference type="InterPro" id="IPR001138">
    <property type="entry name" value="Zn2Cys6_DnaBD"/>
</dbReference>
<dbReference type="Gene3D" id="4.10.240.10">
    <property type="entry name" value="Zn(2)-C6 fungal-type DNA-binding domain"/>
    <property type="match status" value="1"/>
</dbReference>
<dbReference type="PROSITE" id="PS00463">
    <property type="entry name" value="ZN2_CY6_FUNGAL_1"/>
    <property type="match status" value="1"/>
</dbReference>
<dbReference type="InterPro" id="IPR036864">
    <property type="entry name" value="Zn2-C6_fun-type_DNA-bd_sf"/>
</dbReference>
<feature type="region of interest" description="Disordered" evidence="2">
    <location>
        <begin position="275"/>
        <end position="306"/>
    </location>
</feature>
<dbReference type="Pfam" id="PF00172">
    <property type="entry name" value="Zn_clus"/>
    <property type="match status" value="1"/>
</dbReference>
<comment type="caution">
    <text evidence="4">The sequence shown here is derived from an EMBL/GenBank/DDBJ whole genome shotgun (WGS) entry which is preliminary data.</text>
</comment>
<keyword evidence="5" id="KW-1185">Reference proteome</keyword>
<gene>
    <name evidence="4" type="ORF">Sste5346_007691</name>
</gene>
<dbReference type="InterPro" id="IPR021858">
    <property type="entry name" value="Fun_TF"/>
</dbReference>
<feature type="compositionally biased region" description="Low complexity" evidence="2">
    <location>
        <begin position="288"/>
        <end position="304"/>
    </location>
</feature>
<keyword evidence="1" id="KW-0539">Nucleus</keyword>
<dbReference type="EMBL" id="JAWCUI010000053">
    <property type="protein sequence ID" value="KAL1891427.1"/>
    <property type="molecule type" value="Genomic_DNA"/>
</dbReference>
<organism evidence="4 5">
    <name type="scientific">Sporothrix stenoceras</name>
    <dbReference type="NCBI Taxonomy" id="5173"/>
    <lineage>
        <taxon>Eukaryota</taxon>
        <taxon>Fungi</taxon>
        <taxon>Dikarya</taxon>
        <taxon>Ascomycota</taxon>
        <taxon>Pezizomycotina</taxon>
        <taxon>Sordariomycetes</taxon>
        <taxon>Sordariomycetidae</taxon>
        <taxon>Ophiostomatales</taxon>
        <taxon>Ophiostomataceae</taxon>
        <taxon>Sporothrix</taxon>
    </lineage>
</organism>
<feature type="compositionally biased region" description="Polar residues" evidence="2">
    <location>
        <begin position="729"/>
        <end position="740"/>
    </location>
</feature>
<sequence length="925" mass="99536">MQVCVRTPRAERVTTSCSECRRRKQKCDQGRPCGNCVKRYPQPPCEYKQNKRRNPAVPREPAFKVVLPAQDYDYAKFSGIPNAIEQQRRHQQQFLQQQQEQWDIFTAAAAAAGNNVLGADPILDRWQGLDLMPTDDYTMTDAPMAEGSDGGGGLPAFFNTGNASAFGGSFPPTGFPIQQYGDGSHEGQGHGRPNSGNAETDNGMFLLNLDHAAIIHHDVLSDAFQLLQARQSISNELLASVSSGRTDSTSAANMDYFYAWLRILTWTAPGHYGHSNNSTSSGSGGRGQSRSRNGSQSSTSSGHSLPGTNLLQITGPAADLAHLPLEATRLNVDLVRIYVKLISRFKSCLDGNPDPTNPYTRIYVPYCLQTPLLAQVAIYTSACFLHETGHLDKMVAVTHKGRAIDMLNAQLQGGSSTSGDGGPASTSTSDDAITAVIQLVMDEWYWGQTQNLHAHLRGLREMIRLRGGLQNLGMNGLVRKLAMASDMAIALSLEMAPVLQGNSHGSSSSNLFDYEDLSPAPFRVSHNTPLVSGQPTFAQCAEPLDIHPTTASILDDMRFLITAVLALPASPTAKELQKVQTTAQWIHDRIQRLPADSPEPPENNNVNSEGNGLLSTETQGMANRRPSIVLSQAEPHQQPNLGFSAQSPSFLDHNVQQQRQSSASPRLMAGHRAQSGSPHLAHLAQPSPTPPGSADGSLLSMSLSANNSRNGSAYNSRRGSAHSLAHIQASGNQANQESWQTTTATAPPPPSSVDPLYQAVRQTALVYARAVLQRCPFSQVVDPHEFVQLWTATWRISLTSWKGLLGVFMWVTLSIIASARDTPHDLFVKSMLSICTVQMSLESWDVAAGALKAAVRLNAWLGSGANGSGSRSSGANSGRRRGDQSGQSGQARAAGHDVSGVAGFSSTMEHHGLRDGGATLPAWNP</sequence>
<dbReference type="Proteomes" id="UP001583186">
    <property type="component" value="Unassembled WGS sequence"/>
</dbReference>
<dbReference type="PANTHER" id="PTHR37540:SF9">
    <property type="entry name" value="ZN(2)-C6 FUNGAL-TYPE DOMAIN-CONTAINING PROTEIN"/>
    <property type="match status" value="1"/>
</dbReference>